<proteinExistence type="predicted"/>
<accession>A0AAN9VQW6</accession>
<evidence type="ECO:0000313" key="2">
    <source>
        <dbReference type="Proteomes" id="UP001378592"/>
    </source>
</evidence>
<evidence type="ECO:0000313" key="1">
    <source>
        <dbReference type="EMBL" id="KAK7869719.1"/>
    </source>
</evidence>
<organism evidence="1 2">
    <name type="scientific">Gryllus longicercus</name>
    <dbReference type="NCBI Taxonomy" id="2509291"/>
    <lineage>
        <taxon>Eukaryota</taxon>
        <taxon>Metazoa</taxon>
        <taxon>Ecdysozoa</taxon>
        <taxon>Arthropoda</taxon>
        <taxon>Hexapoda</taxon>
        <taxon>Insecta</taxon>
        <taxon>Pterygota</taxon>
        <taxon>Neoptera</taxon>
        <taxon>Polyneoptera</taxon>
        <taxon>Orthoptera</taxon>
        <taxon>Ensifera</taxon>
        <taxon>Gryllidea</taxon>
        <taxon>Grylloidea</taxon>
        <taxon>Gryllidae</taxon>
        <taxon>Gryllinae</taxon>
        <taxon>Gryllus</taxon>
    </lineage>
</organism>
<dbReference type="EMBL" id="JAZDUA010000070">
    <property type="protein sequence ID" value="KAK7869719.1"/>
    <property type="molecule type" value="Genomic_DNA"/>
</dbReference>
<gene>
    <name evidence="1" type="ORF">R5R35_011788</name>
</gene>
<dbReference type="AlphaFoldDB" id="A0AAN9VQW6"/>
<reference evidence="1 2" key="1">
    <citation type="submission" date="2024-03" db="EMBL/GenBank/DDBJ databases">
        <title>The genome assembly and annotation of the cricket Gryllus longicercus Weissman &amp; Gray.</title>
        <authorList>
            <person name="Szrajer S."/>
            <person name="Gray D."/>
            <person name="Ylla G."/>
        </authorList>
    </citation>
    <scope>NUCLEOTIDE SEQUENCE [LARGE SCALE GENOMIC DNA]</scope>
    <source>
        <strain evidence="1">DAG 2021-001</strain>
        <tissue evidence="1">Whole body minus gut</tissue>
    </source>
</reference>
<comment type="caution">
    <text evidence="1">The sequence shown here is derived from an EMBL/GenBank/DDBJ whole genome shotgun (WGS) entry which is preliminary data.</text>
</comment>
<sequence>MPRTSRPERRAFVLISPPATRVRQLAACACPLSWLAVRRHRTGALRARSRRRQCPPPRYVSPEGAPPPLLGACKLQPAPALLHQVSRNFGRHAAKRPPTTSRQQAPSCALDFLENFVAHDTPAAQPRSPRGAATGKKNQLSSRLLAEQTLLRAALLAVCTVFVERPSWTDVSRAAVAPL</sequence>
<keyword evidence="2" id="KW-1185">Reference proteome</keyword>
<dbReference type="Proteomes" id="UP001378592">
    <property type="component" value="Unassembled WGS sequence"/>
</dbReference>
<name>A0AAN9VQW6_9ORTH</name>
<protein>
    <submittedName>
        <fullName evidence="1">Uncharacterized protein</fullName>
    </submittedName>
</protein>